<gene>
    <name evidence="2" type="ORF">MM415A00659_0018</name>
    <name evidence="1" type="ORF">MM415B00962_0003</name>
</gene>
<dbReference type="AlphaFoldDB" id="A0A6M3KFR4"/>
<accession>A0A6M3KFR4</accession>
<sequence>MGDDHMIFTDGVLIKAMDGGYFLTVDEIVERATPGVLLDMDFAEMVKVIRQLDALAGAGRIEKSTILKEGDNVPSAAYRRGVAELSDEMKKLLTHAEKNAIP</sequence>
<proteinExistence type="predicted"/>
<organism evidence="2">
    <name type="scientific">viral metagenome</name>
    <dbReference type="NCBI Taxonomy" id="1070528"/>
    <lineage>
        <taxon>unclassified sequences</taxon>
        <taxon>metagenomes</taxon>
        <taxon>organismal metagenomes</taxon>
    </lineage>
</organism>
<protein>
    <submittedName>
        <fullName evidence="2">Uncharacterized protein</fullName>
    </submittedName>
</protein>
<evidence type="ECO:0000313" key="1">
    <source>
        <dbReference type="EMBL" id="QJA61308.1"/>
    </source>
</evidence>
<name>A0A6M3KFR4_9ZZZZ</name>
<evidence type="ECO:0000313" key="2">
    <source>
        <dbReference type="EMBL" id="QJA80786.1"/>
    </source>
</evidence>
<reference evidence="2" key="1">
    <citation type="submission" date="2020-03" db="EMBL/GenBank/DDBJ databases">
        <title>The deep terrestrial virosphere.</title>
        <authorList>
            <person name="Holmfeldt K."/>
            <person name="Nilsson E."/>
            <person name="Simone D."/>
            <person name="Lopez-Fernandez M."/>
            <person name="Wu X."/>
            <person name="de Brujin I."/>
            <person name="Lundin D."/>
            <person name="Andersson A."/>
            <person name="Bertilsson S."/>
            <person name="Dopson M."/>
        </authorList>
    </citation>
    <scope>NUCLEOTIDE SEQUENCE</scope>
    <source>
        <strain evidence="2">MM415A00659</strain>
        <strain evidence="1">MM415B00962</strain>
    </source>
</reference>
<dbReference type="EMBL" id="MT141437">
    <property type="protein sequence ID" value="QJA61308.1"/>
    <property type="molecule type" value="Genomic_DNA"/>
</dbReference>
<dbReference type="EMBL" id="MT142435">
    <property type="protein sequence ID" value="QJA80786.1"/>
    <property type="molecule type" value="Genomic_DNA"/>
</dbReference>